<proteinExistence type="predicted"/>
<evidence type="ECO:0000313" key="2">
    <source>
        <dbReference type="EMBL" id="KKK92762.1"/>
    </source>
</evidence>
<accession>A0A0F8ZG11</accession>
<evidence type="ECO:0000256" key="1">
    <source>
        <dbReference type="SAM" id="MobiDB-lite"/>
    </source>
</evidence>
<reference evidence="2" key="1">
    <citation type="journal article" date="2015" name="Nature">
        <title>Complex archaea that bridge the gap between prokaryotes and eukaryotes.</title>
        <authorList>
            <person name="Spang A."/>
            <person name="Saw J.H."/>
            <person name="Jorgensen S.L."/>
            <person name="Zaremba-Niedzwiedzka K."/>
            <person name="Martijn J."/>
            <person name="Lind A.E."/>
            <person name="van Eijk R."/>
            <person name="Schleper C."/>
            <person name="Guy L."/>
            <person name="Ettema T.J."/>
        </authorList>
    </citation>
    <scope>NUCLEOTIDE SEQUENCE</scope>
</reference>
<gene>
    <name evidence="2" type="ORF">LCGC14_2699690</name>
</gene>
<comment type="caution">
    <text evidence="2">The sequence shown here is derived from an EMBL/GenBank/DDBJ whole genome shotgun (WGS) entry which is preliminary data.</text>
</comment>
<feature type="region of interest" description="Disordered" evidence="1">
    <location>
        <begin position="1"/>
        <end position="46"/>
    </location>
</feature>
<feature type="compositionally biased region" description="Basic and acidic residues" evidence="1">
    <location>
        <begin position="35"/>
        <end position="46"/>
    </location>
</feature>
<dbReference type="EMBL" id="LAZR01048070">
    <property type="protein sequence ID" value="KKK92762.1"/>
    <property type="molecule type" value="Genomic_DNA"/>
</dbReference>
<name>A0A0F8ZG11_9ZZZZ</name>
<protein>
    <submittedName>
        <fullName evidence="2">Uncharacterized protein</fullName>
    </submittedName>
</protein>
<sequence length="46" mass="5024">MPETEAPTKTPTRTDPGIGPDPERYFNPDKLCPNQKKDAGDGARPL</sequence>
<organism evidence="2">
    <name type="scientific">marine sediment metagenome</name>
    <dbReference type="NCBI Taxonomy" id="412755"/>
    <lineage>
        <taxon>unclassified sequences</taxon>
        <taxon>metagenomes</taxon>
        <taxon>ecological metagenomes</taxon>
    </lineage>
</organism>
<dbReference type="AlphaFoldDB" id="A0A0F8ZG11"/>